<dbReference type="AlphaFoldDB" id="K1MH01"/>
<name>K1MH01_9LACT</name>
<gene>
    <name evidence="1" type="ORF">HMPREF9706_00604</name>
</gene>
<dbReference type="GO" id="GO:0019441">
    <property type="term" value="P:L-tryptophan catabolic process to kynurenine"/>
    <property type="evidence" value="ECO:0007669"/>
    <property type="project" value="InterPro"/>
</dbReference>
<dbReference type="SUPFAM" id="SSF102198">
    <property type="entry name" value="Putative cyclase"/>
    <property type="match status" value="1"/>
</dbReference>
<dbReference type="InterPro" id="IPR037175">
    <property type="entry name" value="KFase_sf"/>
</dbReference>
<sequence length="248" mass="27782">MMNTQELLQVLKSKKWQSLTHDVSSDMAIYQAFNPLKERILTTLEETGSDNREYTLGTSHGTHIDAPAHFMAGGRILSEIPLKERYLPLYVLHLEDKVAQDSGYAVTVQDILDYEAEYGRIPAGAFVAFSSRWYPRIHSQADFTNENEEGVEVTPGWSLEALEFLSRDRQITAIGHETLNTDAGPQAAQAGDLVAQRYWLNENKFQVEVMANLDLVPASGAMIMINCPHIKDAVAFPAEVIAVWDELE</sequence>
<protein>
    <recommendedName>
        <fullName evidence="3">Cyclase</fullName>
    </recommendedName>
</protein>
<evidence type="ECO:0008006" key="3">
    <source>
        <dbReference type="Google" id="ProtNLM"/>
    </source>
</evidence>
<evidence type="ECO:0000313" key="2">
    <source>
        <dbReference type="Proteomes" id="UP000004465"/>
    </source>
</evidence>
<dbReference type="EMBL" id="AGZD01000006">
    <property type="protein sequence ID" value="EKB55249.1"/>
    <property type="molecule type" value="Genomic_DNA"/>
</dbReference>
<dbReference type="PANTHER" id="PTHR31118">
    <property type="entry name" value="CYCLASE-LIKE PROTEIN 2"/>
    <property type="match status" value="1"/>
</dbReference>
<dbReference type="Pfam" id="PF04199">
    <property type="entry name" value="Cyclase"/>
    <property type="match status" value="1"/>
</dbReference>
<dbReference type="HOGENOM" id="CLU_030671_2_0_9"/>
<reference evidence="1 2" key="1">
    <citation type="submission" date="2012-07" db="EMBL/GenBank/DDBJ databases">
        <title>The Genome Sequence of Facklamia hominis CCUG 36813.</title>
        <authorList>
            <consortium name="The Broad Institute Genome Sequencing Platform"/>
            <person name="Earl A."/>
            <person name="Ward D."/>
            <person name="Feldgarden M."/>
            <person name="Gevers D."/>
            <person name="Huys G."/>
            <person name="Walker B."/>
            <person name="Young S.K."/>
            <person name="Zeng Q."/>
            <person name="Gargeya S."/>
            <person name="Fitzgerald M."/>
            <person name="Haas B."/>
            <person name="Abouelleil A."/>
            <person name="Alvarado L."/>
            <person name="Arachchi H.M."/>
            <person name="Berlin A.M."/>
            <person name="Chapman S.B."/>
            <person name="Goldberg J."/>
            <person name="Griggs A."/>
            <person name="Gujja S."/>
            <person name="Hansen M."/>
            <person name="Howarth C."/>
            <person name="Imamovic A."/>
            <person name="Larimer J."/>
            <person name="McCowen C."/>
            <person name="Montmayeur A."/>
            <person name="Murphy C."/>
            <person name="Neiman D."/>
            <person name="Pearson M."/>
            <person name="Priest M."/>
            <person name="Roberts A."/>
            <person name="Saif S."/>
            <person name="Shea T."/>
            <person name="Sisk P."/>
            <person name="Sykes S."/>
            <person name="Wortman J."/>
            <person name="Nusbaum C."/>
            <person name="Birren B."/>
        </authorList>
    </citation>
    <scope>NUCLEOTIDE SEQUENCE [LARGE SCALE GENOMIC DNA]</scope>
    <source>
        <strain evidence="1 2">CCUG 36813</strain>
    </source>
</reference>
<dbReference type="InterPro" id="IPR007325">
    <property type="entry name" value="KFase/CYL"/>
</dbReference>
<organism evidence="1 2">
    <name type="scientific">Facklamia hominis CCUG 36813</name>
    <dbReference type="NCBI Taxonomy" id="883111"/>
    <lineage>
        <taxon>Bacteria</taxon>
        <taxon>Bacillati</taxon>
        <taxon>Bacillota</taxon>
        <taxon>Bacilli</taxon>
        <taxon>Lactobacillales</taxon>
        <taxon>Aerococcaceae</taxon>
        <taxon>Facklamia</taxon>
    </lineage>
</organism>
<comment type="caution">
    <text evidence="1">The sequence shown here is derived from an EMBL/GenBank/DDBJ whole genome shotgun (WGS) entry which is preliminary data.</text>
</comment>
<dbReference type="GO" id="GO:0004061">
    <property type="term" value="F:arylformamidase activity"/>
    <property type="evidence" value="ECO:0007669"/>
    <property type="project" value="InterPro"/>
</dbReference>
<dbReference type="Gene3D" id="3.50.30.50">
    <property type="entry name" value="Putative cyclase"/>
    <property type="match status" value="1"/>
</dbReference>
<evidence type="ECO:0000313" key="1">
    <source>
        <dbReference type="EMBL" id="EKB55249.1"/>
    </source>
</evidence>
<dbReference type="PATRIC" id="fig|883111.3.peg.609"/>
<dbReference type="PANTHER" id="PTHR31118:SF12">
    <property type="entry name" value="CYCLASE-LIKE PROTEIN 2"/>
    <property type="match status" value="1"/>
</dbReference>
<accession>K1MH01</accession>
<dbReference type="Proteomes" id="UP000004465">
    <property type="component" value="Unassembled WGS sequence"/>
</dbReference>
<proteinExistence type="predicted"/>
<keyword evidence="2" id="KW-1185">Reference proteome</keyword>
<dbReference type="STRING" id="883111.HMPREF9706_00604"/>